<dbReference type="KEGG" id="cld:CLSPO_c19570"/>
<dbReference type="InterPro" id="IPR050900">
    <property type="entry name" value="Transposase_IS3/IS150/IS904"/>
</dbReference>
<dbReference type="PANTHER" id="PTHR46889:SF4">
    <property type="entry name" value="TRANSPOSASE INSO FOR INSERTION SEQUENCE ELEMENT IS911B-RELATED"/>
    <property type="match status" value="1"/>
</dbReference>
<evidence type="ECO:0000259" key="1">
    <source>
        <dbReference type="PROSITE" id="PS50994"/>
    </source>
</evidence>
<organism evidence="2 3">
    <name type="scientific">Clostridium sporogenes</name>
    <dbReference type="NCBI Taxonomy" id="1509"/>
    <lineage>
        <taxon>Bacteria</taxon>
        <taxon>Bacillati</taxon>
        <taxon>Bacillota</taxon>
        <taxon>Clostridia</taxon>
        <taxon>Eubacteriales</taxon>
        <taxon>Clostridiaceae</taxon>
        <taxon>Clostridium</taxon>
    </lineage>
</organism>
<name>A0A7U4JP16_CLOSG</name>
<sequence length="154" mass="18414">MLNIIDIFDRNIVDYHIGFHCEAKDATALLRKSLIIRDLFAEGATKPVIRTDNGPQFISYKFKECCEEFKLHHERIPVKTPNKNAHVESFHRILEDECFKNNEFQSYTEAYEIVNDFINFYNNRRLHSSLRYMTPNEFYHLYFGEQLTNIEVRV</sequence>
<evidence type="ECO:0000313" key="3">
    <source>
        <dbReference type="Proteomes" id="UP000033052"/>
    </source>
</evidence>
<reference evidence="2 3" key="1">
    <citation type="journal article" date="2015" name="PLoS ONE">
        <title>A universal mariner transposon system for forward genetic studies in the genus clostridium.</title>
        <authorList>
            <person name="Zhang Y."/>
            <person name="Grosse-Honebrink A."/>
            <person name="Minton N.P."/>
        </authorList>
    </citation>
    <scope>NUCLEOTIDE SEQUENCE [LARGE SCALE GENOMIC DNA]</scope>
    <source>
        <strain evidence="2 3">NCIMB 10696</strain>
    </source>
</reference>
<dbReference type="SUPFAM" id="SSF53098">
    <property type="entry name" value="Ribonuclease H-like"/>
    <property type="match status" value="1"/>
</dbReference>
<dbReference type="AlphaFoldDB" id="A0A7U4JP16"/>
<dbReference type="InterPro" id="IPR036397">
    <property type="entry name" value="RNaseH_sf"/>
</dbReference>
<dbReference type="Proteomes" id="UP000033052">
    <property type="component" value="Chromosome"/>
</dbReference>
<gene>
    <name evidence="2" type="ORF">CLSPO_c19570</name>
</gene>
<dbReference type="InterPro" id="IPR001584">
    <property type="entry name" value="Integrase_cat-core"/>
</dbReference>
<dbReference type="EMBL" id="CP009225">
    <property type="protein sequence ID" value="AKC62677.1"/>
    <property type="molecule type" value="Genomic_DNA"/>
</dbReference>
<dbReference type="PROSITE" id="PS50994">
    <property type="entry name" value="INTEGRASE"/>
    <property type="match status" value="1"/>
</dbReference>
<dbReference type="Gene3D" id="3.30.420.10">
    <property type="entry name" value="Ribonuclease H-like superfamily/Ribonuclease H"/>
    <property type="match status" value="1"/>
</dbReference>
<proteinExistence type="predicted"/>
<accession>A0A7U4JP16</accession>
<dbReference type="InterPro" id="IPR012337">
    <property type="entry name" value="RNaseH-like_sf"/>
</dbReference>
<evidence type="ECO:0000313" key="2">
    <source>
        <dbReference type="EMBL" id="AKC62677.1"/>
    </source>
</evidence>
<dbReference type="GO" id="GO:0003676">
    <property type="term" value="F:nucleic acid binding"/>
    <property type="evidence" value="ECO:0007669"/>
    <property type="project" value="InterPro"/>
</dbReference>
<dbReference type="GO" id="GO:0015074">
    <property type="term" value="P:DNA integration"/>
    <property type="evidence" value="ECO:0007669"/>
    <property type="project" value="InterPro"/>
</dbReference>
<feature type="domain" description="Integrase catalytic" evidence="1">
    <location>
        <begin position="1"/>
        <end position="143"/>
    </location>
</feature>
<dbReference type="Pfam" id="PF13683">
    <property type="entry name" value="rve_3"/>
    <property type="match status" value="1"/>
</dbReference>
<dbReference type="PANTHER" id="PTHR46889">
    <property type="entry name" value="TRANSPOSASE INSF FOR INSERTION SEQUENCE IS3B-RELATED"/>
    <property type="match status" value="1"/>
</dbReference>
<protein>
    <submittedName>
        <fullName evidence="2">Integrase core domain protein</fullName>
    </submittedName>
</protein>